<gene>
    <name evidence="3" type="ORF">C7459_11915</name>
</gene>
<accession>A0A316D3S5</accession>
<dbReference type="EMBL" id="QGGL01000019">
    <property type="protein sequence ID" value="PWK06592.1"/>
    <property type="molecule type" value="Genomic_DNA"/>
</dbReference>
<sequence>MMQERVEQVRTLMGAWELDGVLLRKRRSFAWLTGGRTNHIVNTSEHGVCDLLVLPDRVVCIVTQMEAARIRDEELAEMSIEWVVSEWYEGHAASIAKLCTGKSIGTDVEPESVEGLRDGVNLSSSLAELTYVLSEPQIDAYRWLAQRAARAVESLCQEIEPGMTEYEIQARLAAKVIKDGINPQVILIATDERIYNYRHPIPTGKVLRSYAMVVLCAERYGLVANVTRFVHFGALDRELEENRLKLAEIDLTMNLATSPGTPIRDIFFRGIEAYRAAGHGEDWRYLHQGGPTGYASREFLATPDCTGIVQVNQAFAWNPAIRGIKSEDTLLVRAEGNEFLTHTGAWKYIMMERQGQPYKRPDILVR</sequence>
<proteinExistence type="predicted"/>
<comment type="caution">
    <text evidence="3">The sequence shown here is derived from an EMBL/GenBank/DDBJ whole genome shotgun (WGS) entry which is preliminary data.</text>
</comment>
<feature type="domain" description="Creatinase N-terminal" evidence="2">
    <location>
        <begin position="5"/>
        <end position="107"/>
    </location>
</feature>
<dbReference type="PANTHER" id="PTHR46112:SF2">
    <property type="entry name" value="XAA-PRO AMINOPEPTIDASE P-RELATED"/>
    <property type="match status" value="1"/>
</dbReference>
<evidence type="ECO:0000259" key="2">
    <source>
        <dbReference type="Pfam" id="PF01321"/>
    </source>
</evidence>
<dbReference type="SUPFAM" id="SSF53092">
    <property type="entry name" value="Creatinase/prolidase N-terminal domain"/>
    <property type="match status" value="1"/>
</dbReference>
<keyword evidence="3" id="KW-0378">Hydrolase</keyword>
<dbReference type="InterPro" id="IPR000587">
    <property type="entry name" value="Creatinase_N"/>
</dbReference>
<feature type="domain" description="Peptidase M24" evidence="1">
    <location>
        <begin position="143"/>
        <end position="333"/>
    </location>
</feature>
<dbReference type="Pfam" id="PF01321">
    <property type="entry name" value="Creatinase_N"/>
    <property type="match status" value="1"/>
</dbReference>
<reference evidence="3 4" key="1">
    <citation type="submission" date="2018-05" db="EMBL/GenBank/DDBJ databases">
        <title>Genomic Encyclopedia of Type Strains, Phase IV (KMG-IV): sequencing the most valuable type-strain genomes for metagenomic binning, comparative biology and taxonomic classification.</title>
        <authorList>
            <person name="Goeker M."/>
        </authorList>
    </citation>
    <scope>NUCLEOTIDE SEQUENCE [LARGE SCALE GENOMIC DNA]</scope>
    <source>
        <strain evidence="3 4">DSM 18773</strain>
    </source>
</reference>
<evidence type="ECO:0000313" key="3">
    <source>
        <dbReference type="EMBL" id="PWK06592.1"/>
    </source>
</evidence>
<dbReference type="InterPro" id="IPR036005">
    <property type="entry name" value="Creatinase/aminopeptidase-like"/>
</dbReference>
<organism evidence="3 4">
    <name type="scientific">Tumebacillus permanentifrigoris</name>
    <dbReference type="NCBI Taxonomy" id="378543"/>
    <lineage>
        <taxon>Bacteria</taxon>
        <taxon>Bacillati</taxon>
        <taxon>Bacillota</taxon>
        <taxon>Bacilli</taxon>
        <taxon>Bacillales</taxon>
        <taxon>Alicyclobacillaceae</taxon>
        <taxon>Tumebacillus</taxon>
    </lineage>
</organism>
<keyword evidence="4" id="KW-1185">Reference proteome</keyword>
<dbReference type="PANTHER" id="PTHR46112">
    <property type="entry name" value="AMINOPEPTIDASE"/>
    <property type="match status" value="1"/>
</dbReference>
<dbReference type="Pfam" id="PF00557">
    <property type="entry name" value="Peptidase_M24"/>
    <property type="match status" value="1"/>
</dbReference>
<name>A0A316D3S5_9BACL</name>
<dbReference type="InterPro" id="IPR050659">
    <property type="entry name" value="Peptidase_M24B"/>
</dbReference>
<evidence type="ECO:0000313" key="4">
    <source>
        <dbReference type="Proteomes" id="UP000245634"/>
    </source>
</evidence>
<dbReference type="SUPFAM" id="SSF55920">
    <property type="entry name" value="Creatinase/aminopeptidase"/>
    <property type="match status" value="1"/>
</dbReference>
<protein>
    <submittedName>
        <fullName evidence="3">Xaa-Pro aminopeptidase</fullName>
    </submittedName>
</protein>
<keyword evidence="3" id="KW-0645">Protease</keyword>
<dbReference type="RefSeq" id="WP_245884629.1">
    <property type="nucleotide sequence ID" value="NZ_QGGL01000019.1"/>
</dbReference>
<dbReference type="InterPro" id="IPR000994">
    <property type="entry name" value="Pept_M24"/>
</dbReference>
<dbReference type="GO" id="GO:0004177">
    <property type="term" value="F:aminopeptidase activity"/>
    <property type="evidence" value="ECO:0007669"/>
    <property type="project" value="UniProtKB-KW"/>
</dbReference>
<dbReference type="Proteomes" id="UP000245634">
    <property type="component" value="Unassembled WGS sequence"/>
</dbReference>
<keyword evidence="3" id="KW-0031">Aminopeptidase</keyword>
<dbReference type="Gene3D" id="3.40.350.10">
    <property type="entry name" value="Creatinase/prolidase N-terminal domain"/>
    <property type="match status" value="1"/>
</dbReference>
<dbReference type="InterPro" id="IPR029149">
    <property type="entry name" value="Creatin/AminoP/Spt16_N"/>
</dbReference>
<dbReference type="CDD" id="cd01066">
    <property type="entry name" value="APP_MetAP"/>
    <property type="match status" value="1"/>
</dbReference>
<dbReference type="Gene3D" id="3.90.230.10">
    <property type="entry name" value="Creatinase/methionine aminopeptidase superfamily"/>
    <property type="match status" value="1"/>
</dbReference>
<evidence type="ECO:0000259" key="1">
    <source>
        <dbReference type="Pfam" id="PF00557"/>
    </source>
</evidence>
<dbReference type="AlphaFoldDB" id="A0A316D3S5"/>